<dbReference type="AlphaFoldDB" id="A0A0U5L2T1"/>
<feature type="domain" description="Autotransporter" evidence="3">
    <location>
        <begin position="501"/>
        <end position="769"/>
    </location>
</feature>
<dbReference type="PANTHER" id="PTHR35037">
    <property type="entry name" value="C-TERMINAL REGION OF AIDA-LIKE PROTEIN"/>
    <property type="match status" value="1"/>
</dbReference>
<dbReference type="KEGG" id="ege:EM595_1957"/>
<feature type="chain" id="PRO_5006861025" description="Autotransporter domain-containing protein" evidence="2">
    <location>
        <begin position="27"/>
        <end position="769"/>
    </location>
</feature>
<dbReference type="Pfam" id="PF03212">
    <property type="entry name" value="Pertactin"/>
    <property type="match status" value="1"/>
</dbReference>
<feature type="compositionally biased region" description="Basic and acidic residues" evidence="1">
    <location>
        <begin position="427"/>
        <end position="456"/>
    </location>
</feature>
<sequence length="769" mass="83382">MNMFSCSALLRKGTLLALFFTPPSMALIEIRDGFVYGPSAPYDDYVKWTNPALLDFHFSHIRSIRSVAPEGEHGSVTVFLNDTLVSGADGTAIDLTAQDHSFQVGPWLDVNNSTVTSNRDSVVKLDERGIIRMDNGKIIAGENGEHGVELRSGYMTLTNGSEIIGNDVGLLWGGGYFPNQTNTSIGVDNGSIISGRNGPAVRVEDNIKQIKYLNMTNDSKLISGTDTIVEAVGENTLLDILFRNTTIEGDVVARNGAEMLLWLDRNANFTGNVRNATHMTLSRNSTWYLPADNDLQQLELDADSKIVFGDGSAPRTLTANDLYGGGHFYMNAWTADNRSDFLRINNRATGDYYLHFTHQGSEPGKNNQPLNVAHIAGGDASFYLPGGSVDLGTWQYTLVQQEQDYFLCQNSATCLTGEPVTPEEPEEPGKPEEPEEPGKPEEPEEPVKPVEPEKPVDPCAHGGCVTTPSTDALIAMGIAPRMIFNAHLPAWRTRSGDTGGVKRQQEQVNARFLGGTRRYQGAANSEWKMQSRGVEVAINTPFAFEGGEAYFGPVATFSSQTLTDRRGANGQVDSWGIGLEASWVFDNGAWIDTLLTTSRYDHRLGTRMSSGTEVSGEWARQGFGAALESGYRIATTGAVWLEPYARLTAFTADSKNVALDNGMRAHFSRDRSLMGEAGLYVGGTLQLASLPVTPWLKAAMSYETLKGKDTVINDRYRFDNDFSGASATYAAGVSLAVSDTTRLFGEIGGQKGASITAPLNASLGVNIAF</sequence>
<protein>
    <recommendedName>
        <fullName evidence="3">Autotransporter domain-containing protein</fullName>
    </recommendedName>
</protein>
<dbReference type="SUPFAM" id="SSF103515">
    <property type="entry name" value="Autotransporter"/>
    <property type="match status" value="1"/>
</dbReference>
<dbReference type="Pfam" id="PF03797">
    <property type="entry name" value="Autotransporter"/>
    <property type="match status" value="1"/>
</dbReference>
<dbReference type="SUPFAM" id="SSF51126">
    <property type="entry name" value="Pectin lyase-like"/>
    <property type="match status" value="1"/>
</dbReference>
<dbReference type="InterPro" id="IPR005546">
    <property type="entry name" value="Autotransporte_beta"/>
</dbReference>
<dbReference type="NCBIfam" id="TIGR01414">
    <property type="entry name" value="autotrans_barl"/>
    <property type="match status" value="1"/>
</dbReference>
<accession>A0A0U5L2T1</accession>
<dbReference type="CDD" id="cd01343">
    <property type="entry name" value="PL1_Passenger_AT"/>
    <property type="match status" value="1"/>
</dbReference>
<dbReference type="STRING" id="1619313.EM595_1957"/>
<dbReference type="PANTHER" id="PTHR35037:SF7">
    <property type="entry name" value="AUTOTRANSPORTER"/>
    <property type="match status" value="1"/>
</dbReference>
<gene>
    <name evidence="4" type="ORF">EM595_1957</name>
</gene>
<dbReference type="RefSeq" id="WP_082691656.1">
    <property type="nucleotide sequence ID" value="NZ_LN907827.1"/>
</dbReference>
<dbReference type="Gene3D" id="2.160.20.20">
    <property type="match status" value="1"/>
</dbReference>
<dbReference type="EMBL" id="LN907827">
    <property type="protein sequence ID" value="CUU24191.1"/>
    <property type="molecule type" value="Genomic_DNA"/>
</dbReference>
<name>A0A0U5L2T1_9GAMM</name>
<keyword evidence="2" id="KW-0732">Signal</keyword>
<reference evidence="5" key="1">
    <citation type="submission" date="2015-11" db="EMBL/GenBank/DDBJ databases">
        <authorList>
            <person name="Blom J."/>
        </authorList>
    </citation>
    <scope>NUCLEOTIDE SEQUENCE [LARGE SCALE GENOMIC DNA]</scope>
</reference>
<proteinExistence type="predicted"/>
<dbReference type="SMART" id="SM00869">
    <property type="entry name" value="Autotransporter"/>
    <property type="match status" value="1"/>
</dbReference>
<feature type="signal peptide" evidence="2">
    <location>
        <begin position="1"/>
        <end position="26"/>
    </location>
</feature>
<dbReference type="Gene3D" id="2.40.128.130">
    <property type="entry name" value="Autotransporter beta-domain"/>
    <property type="match status" value="1"/>
</dbReference>
<dbReference type="InterPro" id="IPR004899">
    <property type="entry name" value="Pertactin_central"/>
</dbReference>
<feature type="region of interest" description="Disordered" evidence="1">
    <location>
        <begin position="416"/>
        <end position="463"/>
    </location>
</feature>
<dbReference type="InterPro" id="IPR012332">
    <property type="entry name" value="Autotransporter_pectin_lyase_C"/>
</dbReference>
<evidence type="ECO:0000313" key="5">
    <source>
        <dbReference type="Proteomes" id="UP000059419"/>
    </source>
</evidence>
<organism evidence="4 5">
    <name type="scientific">Duffyella gerundensis</name>
    <dbReference type="NCBI Taxonomy" id="1619313"/>
    <lineage>
        <taxon>Bacteria</taxon>
        <taxon>Pseudomonadati</taxon>
        <taxon>Pseudomonadota</taxon>
        <taxon>Gammaproteobacteria</taxon>
        <taxon>Enterobacterales</taxon>
        <taxon>Erwiniaceae</taxon>
        <taxon>Duffyella</taxon>
    </lineage>
</organism>
<dbReference type="PATRIC" id="fig|1619313.3.peg.2030"/>
<evidence type="ECO:0000259" key="3">
    <source>
        <dbReference type="PROSITE" id="PS51208"/>
    </source>
</evidence>
<dbReference type="Proteomes" id="UP000059419">
    <property type="component" value="Chromosome 1"/>
</dbReference>
<evidence type="ECO:0000256" key="1">
    <source>
        <dbReference type="SAM" id="MobiDB-lite"/>
    </source>
</evidence>
<keyword evidence="5" id="KW-1185">Reference proteome</keyword>
<dbReference type="InterPro" id="IPR051551">
    <property type="entry name" value="Autotransporter_adhesion"/>
</dbReference>
<dbReference type="InterPro" id="IPR006315">
    <property type="entry name" value="OM_autotransptr_brl_dom"/>
</dbReference>
<dbReference type="InterPro" id="IPR011050">
    <property type="entry name" value="Pectin_lyase_fold/virulence"/>
</dbReference>
<dbReference type="GO" id="GO:0019867">
    <property type="term" value="C:outer membrane"/>
    <property type="evidence" value="ECO:0007669"/>
    <property type="project" value="InterPro"/>
</dbReference>
<dbReference type="InterPro" id="IPR036709">
    <property type="entry name" value="Autotransporte_beta_dom_sf"/>
</dbReference>
<dbReference type="OrthoDB" id="6053567at2"/>
<evidence type="ECO:0000313" key="4">
    <source>
        <dbReference type="EMBL" id="CUU24191.1"/>
    </source>
</evidence>
<dbReference type="PROSITE" id="PS51208">
    <property type="entry name" value="AUTOTRANSPORTER"/>
    <property type="match status" value="1"/>
</dbReference>
<evidence type="ECO:0000256" key="2">
    <source>
        <dbReference type="SAM" id="SignalP"/>
    </source>
</evidence>